<dbReference type="Proteomes" id="UP000276133">
    <property type="component" value="Unassembled WGS sequence"/>
</dbReference>
<keyword evidence="2" id="KW-0732">Signal</keyword>
<keyword evidence="4" id="KW-1185">Reference proteome</keyword>
<keyword evidence="1" id="KW-0812">Transmembrane</keyword>
<proteinExistence type="predicted"/>
<name>A0A3M7RZX9_BRAPC</name>
<comment type="caution">
    <text evidence="3">The sequence shown here is derived from an EMBL/GenBank/DDBJ whole genome shotgun (WGS) entry which is preliminary data.</text>
</comment>
<sequence>MRLRPNILSVILICFKLLSRSFGETNLTDYKASDCNRRCTTGYSDAACWSRSFDFFIRDMMNSVNNYLGVAETLSNLNNETKIDFLNEIASFEKKIIDNLMEQLEEEADLDLKSITLDLRNIFNFSKEEFNQIVNQNSKKDIVFRNCPIDSACFQKNRQSFKSYKLFTSLTSALTLAIITIYIVTYLFVENKFVKKFK</sequence>
<keyword evidence="1" id="KW-0472">Membrane</keyword>
<accession>A0A3M7RZX9</accession>
<evidence type="ECO:0000313" key="4">
    <source>
        <dbReference type="Proteomes" id="UP000276133"/>
    </source>
</evidence>
<reference evidence="3 4" key="1">
    <citation type="journal article" date="2018" name="Sci. Rep.">
        <title>Genomic signatures of local adaptation to the degree of environmental predictability in rotifers.</title>
        <authorList>
            <person name="Franch-Gras L."/>
            <person name="Hahn C."/>
            <person name="Garcia-Roger E.M."/>
            <person name="Carmona M.J."/>
            <person name="Serra M."/>
            <person name="Gomez A."/>
        </authorList>
    </citation>
    <scope>NUCLEOTIDE SEQUENCE [LARGE SCALE GENOMIC DNA]</scope>
    <source>
        <strain evidence="3">HYR1</strain>
    </source>
</reference>
<organism evidence="3 4">
    <name type="scientific">Brachionus plicatilis</name>
    <name type="common">Marine rotifer</name>
    <name type="synonym">Brachionus muelleri</name>
    <dbReference type="NCBI Taxonomy" id="10195"/>
    <lineage>
        <taxon>Eukaryota</taxon>
        <taxon>Metazoa</taxon>
        <taxon>Spiralia</taxon>
        <taxon>Gnathifera</taxon>
        <taxon>Rotifera</taxon>
        <taxon>Eurotatoria</taxon>
        <taxon>Monogononta</taxon>
        <taxon>Pseudotrocha</taxon>
        <taxon>Ploima</taxon>
        <taxon>Brachionidae</taxon>
        <taxon>Brachionus</taxon>
    </lineage>
</organism>
<keyword evidence="1" id="KW-1133">Transmembrane helix</keyword>
<feature type="signal peptide" evidence="2">
    <location>
        <begin position="1"/>
        <end position="23"/>
    </location>
</feature>
<evidence type="ECO:0000256" key="2">
    <source>
        <dbReference type="SAM" id="SignalP"/>
    </source>
</evidence>
<gene>
    <name evidence="3" type="ORF">BpHYR1_054054</name>
</gene>
<dbReference type="EMBL" id="REGN01002323">
    <property type="protein sequence ID" value="RNA28897.1"/>
    <property type="molecule type" value="Genomic_DNA"/>
</dbReference>
<evidence type="ECO:0000256" key="1">
    <source>
        <dbReference type="SAM" id="Phobius"/>
    </source>
</evidence>
<protein>
    <submittedName>
        <fullName evidence="3">Uncharacterized protein</fullName>
    </submittedName>
</protein>
<feature type="transmembrane region" description="Helical" evidence="1">
    <location>
        <begin position="166"/>
        <end position="189"/>
    </location>
</feature>
<feature type="chain" id="PRO_5018189185" evidence="2">
    <location>
        <begin position="24"/>
        <end position="198"/>
    </location>
</feature>
<evidence type="ECO:0000313" key="3">
    <source>
        <dbReference type="EMBL" id="RNA28897.1"/>
    </source>
</evidence>
<dbReference type="AlphaFoldDB" id="A0A3M7RZX9"/>
<dbReference type="OrthoDB" id="10481856at2759"/>